<dbReference type="EMBL" id="BQNB010011668">
    <property type="protein sequence ID" value="GJS93598.1"/>
    <property type="molecule type" value="Genomic_DNA"/>
</dbReference>
<feature type="non-terminal residue" evidence="1">
    <location>
        <position position="1"/>
    </location>
</feature>
<evidence type="ECO:0000313" key="1">
    <source>
        <dbReference type="EMBL" id="GJS93598.1"/>
    </source>
</evidence>
<organism evidence="1 2">
    <name type="scientific">Tanacetum coccineum</name>
    <dbReference type="NCBI Taxonomy" id="301880"/>
    <lineage>
        <taxon>Eukaryota</taxon>
        <taxon>Viridiplantae</taxon>
        <taxon>Streptophyta</taxon>
        <taxon>Embryophyta</taxon>
        <taxon>Tracheophyta</taxon>
        <taxon>Spermatophyta</taxon>
        <taxon>Magnoliopsida</taxon>
        <taxon>eudicotyledons</taxon>
        <taxon>Gunneridae</taxon>
        <taxon>Pentapetalae</taxon>
        <taxon>asterids</taxon>
        <taxon>campanulids</taxon>
        <taxon>Asterales</taxon>
        <taxon>Asteraceae</taxon>
        <taxon>Asteroideae</taxon>
        <taxon>Anthemideae</taxon>
        <taxon>Anthemidinae</taxon>
        <taxon>Tanacetum</taxon>
    </lineage>
</organism>
<protein>
    <recommendedName>
        <fullName evidence="3">Reverse transcriptase domain-containing protein</fullName>
    </recommendedName>
</protein>
<proteinExistence type="predicted"/>
<name>A0ABQ4ZTM8_9ASTR</name>
<evidence type="ECO:0000313" key="2">
    <source>
        <dbReference type="Proteomes" id="UP001151760"/>
    </source>
</evidence>
<evidence type="ECO:0008006" key="3">
    <source>
        <dbReference type="Google" id="ProtNLM"/>
    </source>
</evidence>
<reference evidence="1" key="2">
    <citation type="submission" date="2022-01" db="EMBL/GenBank/DDBJ databases">
        <authorList>
            <person name="Yamashiro T."/>
            <person name="Shiraishi A."/>
            <person name="Satake H."/>
            <person name="Nakayama K."/>
        </authorList>
    </citation>
    <scope>NUCLEOTIDE SEQUENCE</scope>
</reference>
<dbReference type="Proteomes" id="UP001151760">
    <property type="component" value="Unassembled WGS sequence"/>
</dbReference>
<gene>
    <name evidence="1" type="ORF">Tco_0800566</name>
</gene>
<accession>A0ABQ4ZTM8</accession>
<comment type="caution">
    <text evidence="1">The sequence shown here is derived from an EMBL/GenBank/DDBJ whole genome shotgun (WGS) entry which is preliminary data.</text>
</comment>
<keyword evidence="2" id="KW-1185">Reference proteome</keyword>
<reference evidence="1" key="1">
    <citation type="journal article" date="2022" name="Int. J. Mol. Sci.">
        <title>Draft Genome of Tanacetum Coccineum: Genomic Comparison of Closely Related Tanacetum-Family Plants.</title>
        <authorList>
            <person name="Yamashiro T."/>
            <person name="Shiraishi A."/>
            <person name="Nakayama K."/>
            <person name="Satake H."/>
        </authorList>
    </citation>
    <scope>NUCLEOTIDE SEQUENCE</scope>
</reference>
<sequence>ISAFMSSSKCPELVRRFSDQVPRTVTEMIKRVDDFIKSEEVYRSTELSRG</sequence>